<dbReference type="GO" id="GO:0008477">
    <property type="term" value="F:purine nucleosidase activity"/>
    <property type="evidence" value="ECO:0007669"/>
    <property type="project" value="TreeGrafter"/>
</dbReference>
<keyword evidence="1 4" id="KW-0378">Hydrolase</keyword>
<dbReference type="Proteomes" id="UP000261111">
    <property type="component" value="Unassembled WGS sequence"/>
</dbReference>
<name>A0A3E2WWZ0_9FIRM</name>
<comment type="caution">
    <text evidence="4">The sequence shown here is derived from an EMBL/GenBank/DDBJ whole genome shotgun (WGS) entry which is preliminary data.</text>
</comment>
<dbReference type="InterPro" id="IPR023186">
    <property type="entry name" value="IUNH"/>
</dbReference>
<dbReference type="SUPFAM" id="SSF53590">
    <property type="entry name" value="Nucleoside hydrolase"/>
    <property type="match status" value="1"/>
</dbReference>
<evidence type="ECO:0000256" key="1">
    <source>
        <dbReference type="ARBA" id="ARBA00022801"/>
    </source>
</evidence>
<dbReference type="Pfam" id="PF01156">
    <property type="entry name" value="IU_nuc_hydro"/>
    <property type="match status" value="1"/>
</dbReference>
<evidence type="ECO:0000256" key="2">
    <source>
        <dbReference type="ARBA" id="ARBA00023295"/>
    </source>
</evidence>
<dbReference type="AlphaFoldDB" id="A0A3E2WWZ0"/>
<keyword evidence="2" id="KW-0326">Glycosidase</keyword>
<sequence length="327" mass="36444">MSEKRKIMIDCDPGTDDSVCIIMALTHPDVELLGITTESGNLPADKTAANALKILEYMDRGDIPVAQGMMHPMLREYPKDPYSHGEDGLGNHFFPKPKLKTTDQSPSQMIIDTVLANPGEVTLVCTSCLTNVAVAFMSRPEIIPLIKEIYHIGGAYGITEYAFRNATGDNPMSEWNIYVDPEAAKIVYESDVKLTSIGLDIAFNPEAVNISEKTIEKLKGLNNRQAKYTLEIIDYIDGNNSIKDQGIMINGPIDTTAMCCFLNPDIMTDVREINVAIDCGGQLTRGMTIWDRRDHFRWEHLPKVRTVFAIDGQKYQETFYEALGGKL</sequence>
<reference evidence="4 5" key="1">
    <citation type="submission" date="2018-08" db="EMBL/GenBank/DDBJ databases">
        <title>A genome reference for cultivated species of the human gut microbiota.</title>
        <authorList>
            <person name="Zou Y."/>
            <person name="Xue W."/>
            <person name="Luo G."/>
        </authorList>
    </citation>
    <scope>NUCLEOTIDE SEQUENCE [LARGE SCALE GENOMIC DNA]</scope>
    <source>
        <strain evidence="4 5">AF19-21</strain>
    </source>
</reference>
<organism evidence="4 5">
    <name type="scientific">Hungatella hathewayi</name>
    <dbReference type="NCBI Taxonomy" id="154046"/>
    <lineage>
        <taxon>Bacteria</taxon>
        <taxon>Bacillati</taxon>
        <taxon>Bacillota</taxon>
        <taxon>Clostridia</taxon>
        <taxon>Lachnospirales</taxon>
        <taxon>Lachnospiraceae</taxon>
        <taxon>Hungatella</taxon>
    </lineage>
</organism>
<dbReference type="PANTHER" id="PTHR12304:SF4">
    <property type="entry name" value="URIDINE NUCLEOSIDASE"/>
    <property type="match status" value="1"/>
</dbReference>
<dbReference type="Gene3D" id="3.90.245.10">
    <property type="entry name" value="Ribonucleoside hydrolase-like"/>
    <property type="match status" value="1"/>
</dbReference>
<dbReference type="InterPro" id="IPR001910">
    <property type="entry name" value="Inosine/uridine_hydrolase_dom"/>
</dbReference>
<dbReference type="RefSeq" id="WP_025654547.1">
    <property type="nucleotide sequence ID" value="NZ_QVIA01000011.1"/>
</dbReference>
<evidence type="ECO:0000313" key="5">
    <source>
        <dbReference type="Proteomes" id="UP000261111"/>
    </source>
</evidence>
<protein>
    <submittedName>
        <fullName evidence="4">Nucleoside hydrolase</fullName>
    </submittedName>
</protein>
<evidence type="ECO:0000259" key="3">
    <source>
        <dbReference type="Pfam" id="PF01156"/>
    </source>
</evidence>
<dbReference type="GO" id="GO:0005829">
    <property type="term" value="C:cytosol"/>
    <property type="evidence" value="ECO:0007669"/>
    <property type="project" value="TreeGrafter"/>
</dbReference>
<dbReference type="EMBL" id="QVIA01000011">
    <property type="protein sequence ID" value="RGC31836.1"/>
    <property type="molecule type" value="Genomic_DNA"/>
</dbReference>
<evidence type="ECO:0000313" key="4">
    <source>
        <dbReference type="EMBL" id="RGC31836.1"/>
    </source>
</evidence>
<feature type="domain" description="Inosine/uridine-preferring nucleoside hydrolase" evidence="3">
    <location>
        <begin position="7"/>
        <end position="316"/>
    </location>
</feature>
<proteinExistence type="predicted"/>
<dbReference type="GO" id="GO:0006152">
    <property type="term" value="P:purine nucleoside catabolic process"/>
    <property type="evidence" value="ECO:0007669"/>
    <property type="project" value="TreeGrafter"/>
</dbReference>
<gene>
    <name evidence="4" type="ORF">DWX41_11445</name>
</gene>
<dbReference type="PANTHER" id="PTHR12304">
    <property type="entry name" value="INOSINE-URIDINE PREFERRING NUCLEOSIDE HYDROLASE"/>
    <property type="match status" value="1"/>
</dbReference>
<dbReference type="GeneID" id="93332494"/>
<dbReference type="InterPro" id="IPR036452">
    <property type="entry name" value="Ribo_hydro-like"/>
</dbReference>
<accession>A0A3E2WWZ0</accession>